<dbReference type="CDD" id="cd16018">
    <property type="entry name" value="Enpp"/>
    <property type="match status" value="1"/>
</dbReference>
<reference evidence="3" key="1">
    <citation type="journal article" date="2020" name="Stud. Mycol.">
        <title>101 Dothideomycetes genomes: a test case for predicting lifestyles and emergence of pathogens.</title>
        <authorList>
            <person name="Haridas S."/>
            <person name="Albert R."/>
            <person name="Binder M."/>
            <person name="Bloem J."/>
            <person name="Labutti K."/>
            <person name="Salamov A."/>
            <person name="Andreopoulos B."/>
            <person name="Baker S."/>
            <person name="Barry K."/>
            <person name="Bills G."/>
            <person name="Bluhm B."/>
            <person name="Cannon C."/>
            <person name="Castanera R."/>
            <person name="Culley D."/>
            <person name="Daum C."/>
            <person name="Ezra D."/>
            <person name="Gonzalez J."/>
            <person name="Henrissat B."/>
            <person name="Kuo A."/>
            <person name="Liang C."/>
            <person name="Lipzen A."/>
            <person name="Lutzoni F."/>
            <person name="Magnuson J."/>
            <person name="Mondo S."/>
            <person name="Nolan M."/>
            <person name="Ohm R."/>
            <person name="Pangilinan J."/>
            <person name="Park H.-J."/>
            <person name="Ramirez L."/>
            <person name="Alfaro M."/>
            <person name="Sun H."/>
            <person name="Tritt A."/>
            <person name="Yoshinaga Y."/>
            <person name="Zwiers L.-H."/>
            <person name="Turgeon B."/>
            <person name="Goodwin S."/>
            <person name="Spatafora J."/>
            <person name="Crous P."/>
            <person name="Grigoriev I."/>
        </authorList>
    </citation>
    <scope>NUCLEOTIDE SEQUENCE</scope>
    <source>
        <strain evidence="3">CBS 627.86</strain>
    </source>
</reference>
<feature type="region of interest" description="Disordered" evidence="1">
    <location>
        <begin position="1"/>
        <end position="134"/>
    </location>
</feature>
<dbReference type="OrthoDB" id="415411at2759"/>
<accession>A0A6A5ZI13</accession>
<dbReference type="SUPFAM" id="SSF53649">
    <property type="entry name" value="Alkaline phosphatase-like"/>
    <property type="match status" value="1"/>
</dbReference>
<feature type="compositionally biased region" description="Basic and acidic residues" evidence="1">
    <location>
        <begin position="37"/>
        <end position="63"/>
    </location>
</feature>
<organism evidence="3 4">
    <name type="scientific">Lophiotrema nucula</name>
    <dbReference type="NCBI Taxonomy" id="690887"/>
    <lineage>
        <taxon>Eukaryota</taxon>
        <taxon>Fungi</taxon>
        <taxon>Dikarya</taxon>
        <taxon>Ascomycota</taxon>
        <taxon>Pezizomycotina</taxon>
        <taxon>Dothideomycetes</taxon>
        <taxon>Pleosporomycetidae</taxon>
        <taxon>Pleosporales</taxon>
        <taxon>Lophiotremataceae</taxon>
        <taxon>Lophiotrema</taxon>
    </lineage>
</organism>
<dbReference type="Proteomes" id="UP000799770">
    <property type="component" value="Unassembled WGS sequence"/>
</dbReference>
<keyword evidence="2" id="KW-1133">Transmembrane helix</keyword>
<name>A0A6A5ZI13_9PLEO</name>
<proteinExistence type="predicted"/>
<gene>
    <name evidence="3" type="ORF">BDV96DRAFT_516883</name>
</gene>
<keyword evidence="2" id="KW-0472">Membrane</keyword>
<dbReference type="GO" id="GO:0047429">
    <property type="term" value="F:nucleoside triphosphate diphosphatase activity"/>
    <property type="evidence" value="ECO:0007669"/>
    <property type="project" value="TreeGrafter"/>
</dbReference>
<evidence type="ECO:0000256" key="2">
    <source>
        <dbReference type="SAM" id="Phobius"/>
    </source>
</evidence>
<feature type="compositionally biased region" description="Low complexity" evidence="1">
    <location>
        <begin position="643"/>
        <end position="664"/>
    </location>
</feature>
<dbReference type="Gene3D" id="3.40.720.10">
    <property type="entry name" value="Alkaline Phosphatase, subunit A"/>
    <property type="match status" value="1"/>
</dbReference>
<dbReference type="InterPro" id="IPR017850">
    <property type="entry name" value="Alkaline_phosphatase_core_sf"/>
</dbReference>
<dbReference type="InterPro" id="IPR002591">
    <property type="entry name" value="Phosphodiest/P_Trfase"/>
</dbReference>
<evidence type="ECO:0000256" key="1">
    <source>
        <dbReference type="SAM" id="MobiDB-lite"/>
    </source>
</evidence>
<dbReference type="GO" id="GO:0009141">
    <property type="term" value="P:nucleoside triphosphate metabolic process"/>
    <property type="evidence" value="ECO:0007669"/>
    <property type="project" value="TreeGrafter"/>
</dbReference>
<feature type="compositionally biased region" description="Basic and acidic residues" evidence="1">
    <location>
        <begin position="1"/>
        <end position="25"/>
    </location>
</feature>
<dbReference type="Gene3D" id="3.30.1360.180">
    <property type="match status" value="1"/>
</dbReference>
<feature type="transmembrane region" description="Helical" evidence="2">
    <location>
        <begin position="148"/>
        <end position="166"/>
    </location>
</feature>
<feature type="region of interest" description="Disordered" evidence="1">
    <location>
        <begin position="639"/>
        <end position="664"/>
    </location>
</feature>
<dbReference type="EMBL" id="ML977317">
    <property type="protein sequence ID" value="KAF2118513.1"/>
    <property type="molecule type" value="Genomic_DNA"/>
</dbReference>
<dbReference type="AlphaFoldDB" id="A0A6A5ZI13"/>
<keyword evidence="2" id="KW-0812">Transmembrane</keyword>
<evidence type="ECO:0000313" key="3">
    <source>
        <dbReference type="EMBL" id="KAF2118513.1"/>
    </source>
</evidence>
<protein>
    <submittedName>
        <fullName evidence="3">Alkaline-phosphatase-like protein</fullName>
    </submittedName>
</protein>
<dbReference type="FunFam" id="3.30.1360.180:FF:000003">
    <property type="entry name" value="Type I phosphodiesterase/nucleotide pyrophosphatase family protein"/>
    <property type="match status" value="1"/>
</dbReference>
<sequence length="698" mass="77583">MSSFHNDEGHERSVSDTFSADERTLYEGSTADDEGYDDGRPSGELSDRDHDILESEDERERLLTQKPGFFGNKSVKIGKNEGKKAAGKAKRGRKTGNEDSSSLMYEMEDRIGLSSSSVSRNSSESDEQRLLATSTQRKSRRKRIWRRFIIHGVIVIVFLILVFAVYRISVRSKPKINAAAMVSNGTSLFAPTTILISLDGFRADFLYRDLTPTLNKFIENGISPKYMLPSFPSVTFPNHYTMATGLYPEAHGVVGNSFWDPALQKEFYYTDPNRSLQPFWWGGEPLWVTAERQNVRSAIHMWPGSEAHISHIEPAYVDKFNGSEVLPLKVDRILGLLDMPGPLDVGVRADQPRPQLIAAYVPNVDSDGHKYGPNSTEIRSTIQAADDMLALLLVGLQQRNLTDIVNVVVVSDHGMATTDASRVIQLEDLVNPNDFEHVDGWPLFGLRPKNIKDLEHLYQQVAKKAESIPSIEVYLKSNMPERYHFANNERIAPLWIIPKAGWAIADKADFDVEEAKKNGDQYNPRGVHGYDHEHPLMRAIFVARGPAFPHKPNSRVEPFQNTELYNIICDSIGVEPASNNGTLRLPLKPVGLHTDPETPPNETPSDPVETSSFFATTTLPSLSSLMASASGLEDASASGQLNAPITTPTTSAPPAASSSSEPESWWQWLTHKADGVEEWVDGFLHKHLPNNGEDTPSL</sequence>
<dbReference type="GO" id="GO:0017111">
    <property type="term" value="F:ribonucleoside triphosphate phosphatase activity"/>
    <property type="evidence" value="ECO:0007669"/>
    <property type="project" value="TreeGrafter"/>
</dbReference>
<feature type="region of interest" description="Disordered" evidence="1">
    <location>
        <begin position="585"/>
        <end position="611"/>
    </location>
</feature>
<feature type="compositionally biased region" description="Basic residues" evidence="1">
    <location>
        <begin position="85"/>
        <end position="94"/>
    </location>
</feature>
<dbReference type="Pfam" id="PF01663">
    <property type="entry name" value="Phosphodiest"/>
    <property type="match status" value="1"/>
</dbReference>
<keyword evidence="4" id="KW-1185">Reference proteome</keyword>
<dbReference type="PANTHER" id="PTHR10151">
    <property type="entry name" value="ECTONUCLEOTIDE PYROPHOSPHATASE/PHOSPHODIESTERASE"/>
    <property type="match status" value="1"/>
</dbReference>
<dbReference type="PANTHER" id="PTHR10151:SF120">
    <property type="entry name" value="BIS(5'-ADENOSYL)-TRIPHOSPHATASE"/>
    <property type="match status" value="1"/>
</dbReference>
<evidence type="ECO:0000313" key="4">
    <source>
        <dbReference type="Proteomes" id="UP000799770"/>
    </source>
</evidence>